<feature type="repeat" description="TPR" evidence="1">
    <location>
        <begin position="456"/>
        <end position="489"/>
    </location>
</feature>
<organism evidence="3 4">
    <name type="scientific">Clonorchis sinensis</name>
    <name type="common">Chinese liver fluke</name>
    <dbReference type="NCBI Taxonomy" id="79923"/>
    <lineage>
        <taxon>Eukaryota</taxon>
        <taxon>Metazoa</taxon>
        <taxon>Spiralia</taxon>
        <taxon>Lophotrochozoa</taxon>
        <taxon>Platyhelminthes</taxon>
        <taxon>Trematoda</taxon>
        <taxon>Digenea</taxon>
        <taxon>Opisthorchiida</taxon>
        <taxon>Opisthorchiata</taxon>
        <taxon>Opisthorchiidae</taxon>
        <taxon>Clonorchis</taxon>
    </lineage>
</organism>
<sequence>MHTPRSPIVRNHPMTESLVSLLVRCLNLIQYLVTAAGSADMPIADIAYLPASDDGQKPILSNYFTTEATSEDPFESVFGHDFSPPKSLSRVAPTPDFRGLVDHRKLQTLAQYMDGLKPLTPCMSLDQSTALRLRQRDAWLPSESTRKALLDVKCDSSTTCQEIKPMLSKVDPEGKDTAHFKGDPYRILLLRYLTEESTVDALRRVPSCAEQTAPTIENLKELIANGWYHAALDTTRGLLASYGYGPEQGGAPLTPLTTQIWLARLALLVRVRSYDVAECELSSFQTLDAPNVYFEHSPDLYPGRAGSIIPFSLRLLHAELPFYLSRPAEALDRLYYLLAIIHRIQCNLRKGYTEDGSMTQPGTDYRVSSLSLWTCREVRVLSSCLSIYISDSDYSAAIETVHQLAVCCPGNKAVLRGLSSILGRVYLQLGDLETAKAYFAQAVSYPNPKRQPQLAVQQLFHEAFLYLGKNEYEEAKRLFHKILGLDPTNVVAANNVAVCSLYLGQLSEAIRVLDTLTTTGLSSQPSGQVFDFPNSPNTGAADPESHTDSVLSSLQRRFCLHDALIFNLAVLYEVESDGATSKKVRLLQQIARLPGEPVHISSFKLPIT</sequence>
<evidence type="ECO:0000313" key="4">
    <source>
        <dbReference type="Proteomes" id="UP000008909"/>
    </source>
</evidence>
<dbReference type="Proteomes" id="UP000008909">
    <property type="component" value="Unassembled WGS sequence"/>
</dbReference>
<feature type="region of interest" description="Disordered" evidence="2">
    <location>
        <begin position="527"/>
        <end position="546"/>
    </location>
</feature>
<keyword evidence="1" id="KW-0802">TPR repeat</keyword>
<dbReference type="EMBL" id="DF144135">
    <property type="protein sequence ID" value="GAA56008.1"/>
    <property type="molecule type" value="Genomic_DNA"/>
</dbReference>
<dbReference type="GO" id="GO:0005794">
    <property type="term" value="C:Golgi apparatus"/>
    <property type="evidence" value="ECO:0007669"/>
    <property type="project" value="TreeGrafter"/>
</dbReference>
<dbReference type="Pfam" id="PF14559">
    <property type="entry name" value="TPR_19"/>
    <property type="match status" value="1"/>
</dbReference>
<name>G7YSS8_CLOSI</name>
<dbReference type="GO" id="GO:0030008">
    <property type="term" value="C:TRAPP complex"/>
    <property type="evidence" value="ECO:0007669"/>
    <property type="project" value="TreeGrafter"/>
</dbReference>
<dbReference type="SUPFAM" id="SSF48452">
    <property type="entry name" value="TPR-like"/>
    <property type="match status" value="1"/>
</dbReference>
<dbReference type="Gene3D" id="1.25.40.10">
    <property type="entry name" value="Tetratricopeptide repeat domain"/>
    <property type="match status" value="1"/>
</dbReference>
<proteinExistence type="predicted"/>
<protein>
    <submittedName>
        <fullName evidence="3">Tetratricopeptide repeat protein 15</fullName>
    </submittedName>
</protein>
<evidence type="ECO:0000256" key="1">
    <source>
        <dbReference type="PROSITE-ProRule" id="PRU00339"/>
    </source>
</evidence>
<reference key="2">
    <citation type="submission" date="2011-10" db="EMBL/GenBank/DDBJ databases">
        <title>The genome and transcriptome sequence of Clonorchis sinensis provide insights into the carcinogenic liver fluke.</title>
        <authorList>
            <person name="Wang X."/>
            <person name="Huang Y."/>
            <person name="Chen W."/>
            <person name="Liu H."/>
            <person name="Guo L."/>
            <person name="Chen Y."/>
            <person name="Luo F."/>
            <person name="Zhou W."/>
            <person name="Sun J."/>
            <person name="Mao Q."/>
            <person name="Liang P."/>
            <person name="Zhou C."/>
            <person name="Tian Y."/>
            <person name="Men J."/>
            <person name="Lv X."/>
            <person name="Huang L."/>
            <person name="Zhou J."/>
            <person name="Hu Y."/>
            <person name="Li R."/>
            <person name="Zhang F."/>
            <person name="Lei H."/>
            <person name="Li X."/>
            <person name="Hu X."/>
            <person name="Liang C."/>
            <person name="Xu J."/>
            <person name="Wu Z."/>
            <person name="Yu X."/>
        </authorList>
    </citation>
    <scope>NUCLEOTIDE SEQUENCE</scope>
    <source>
        <strain>Henan</strain>
    </source>
</reference>
<gene>
    <name evidence="3" type="ORF">CLF_109634</name>
</gene>
<dbReference type="AlphaFoldDB" id="G7YSS8"/>
<accession>G7YSS8</accession>
<keyword evidence="4" id="KW-1185">Reference proteome</keyword>
<dbReference type="InterPro" id="IPR019734">
    <property type="entry name" value="TPR_rpt"/>
</dbReference>
<reference evidence="3" key="1">
    <citation type="journal article" date="2011" name="Genome Biol.">
        <title>The draft genome of the carcinogenic human liver fluke Clonorchis sinensis.</title>
        <authorList>
            <person name="Wang X."/>
            <person name="Chen W."/>
            <person name="Huang Y."/>
            <person name="Sun J."/>
            <person name="Men J."/>
            <person name="Liu H."/>
            <person name="Luo F."/>
            <person name="Guo L."/>
            <person name="Lv X."/>
            <person name="Deng C."/>
            <person name="Zhou C."/>
            <person name="Fan Y."/>
            <person name="Li X."/>
            <person name="Huang L."/>
            <person name="Hu Y."/>
            <person name="Liang C."/>
            <person name="Hu X."/>
            <person name="Xu J."/>
            <person name="Yu X."/>
        </authorList>
    </citation>
    <scope>NUCLEOTIDE SEQUENCE [LARGE SCALE GENOMIC DNA]</scope>
    <source>
        <strain evidence="3">Henan</strain>
    </source>
</reference>
<evidence type="ECO:0000256" key="2">
    <source>
        <dbReference type="SAM" id="MobiDB-lite"/>
    </source>
</evidence>
<evidence type="ECO:0000313" key="3">
    <source>
        <dbReference type="EMBL" id="GAA56008.1"/>
    </source>
</evidence>
<dbReference type="PROSITE" id="PS50005">
    <property type="entry name" value="TPR"/>
    <property type="match status" value="1"/>
</dbReference>
<dbReference type="InterPro" id="IPR011990">
    <property type="entry name" value="TPR-like_helical_dom_sf"/>
</dbReference>
<dbReference type="SMART" id="SM00028">
    <property type="entry name" value="TPR"/>
    <property type="match status" value="2"/>
</dbReference>
<dbReference type="Pfam" id="PF13181">
    <property type="entry name" value="TPR_8"/>
    <property type="match status" value="1"/>
</dbReference>
<dbReference type="PANTHER" id="PTHR21581">
    <property type="entry name" value="D-ALANYL-D-ALANINE CARBOXYPEPTIDASE"/>
    <property type="match status" value="1"/>
</dbReference>
<dbReference type="PANTHER" id="PTHR21581:SF6">
    <property type="entry name" value="TRAFFICKING PROTEIN PARTICLE COMPLEX SUBUNIT 12"/>
    <property type="match status" value="1"/>
</dbReference>